<proteinExistence type="predicted"/>
<organism evidence="3">
    <name type="scientific">Noctiluca scintillans</name>
    <name type="common">Sea sparkle</name>
    <name type="synonym">Red tide dinoflagellate</name>
    <dbReference type="NCBI Taxonomy" id="2966"/>
    <lineage>
        <taxon>Eukaryota</taxon>
        <taxon>Sar</taxon>
        <taxon>Alveolata</taxon>
        <taxon>Dinophyceae</taxon>
        <taxon>Noctilucales</taxon>
        <taxon>Noctilucaceae</taxon>
        <taxon>Noctiluca</taxon>
    </lineage>
</organism>
<dbReference type="InterPro" id="IPR029058">
    <property type="entry name" value="AB_hydrolase_fold"/>
</dbReference>
<keyword evidence="1" id="KW-0732">Signal</keyword>
<feature type="chain" id="PRO_5036191787" description="GPI inositol-deacylase" evidence="1">
    <location>
        <begin position="22"/>
        <end position="618"/>
    </location>
</feature>
<sequence length="618" mass="69507">MNSVALLQGVVLCVVCSLAVGERAAYSDGQHDDPTGLTRRRRAKTHFRVGPHWDTMSFNERWADFQSEVPASRFQGSEHPGFIPDGEQRGLSCVPWLWGPEDAENLLILVHGFLMCPGRWGLLVKELQDREVVCGLPTGKGADAPRPCGRYRIMGVTLPGHGYKWAESPTSVVSVAKNSTVQVSRTDYIEEMPFDTKAWYDFNEALGSLAQKFKEEHPHGTVAINGHSIGAMMSMHIAVSRPTVFDRVLIQNPELGPSAAHLWVVGPLFKHLRLSINVLADDCEGERAPGSDYSGGYCQFKLGNINSVWSFSKEVYCKSWQIARCTMTGWRFNQKAYNETRRNFSLIKSFQMVATRGDHAVEEKRILKFMEAFHDARGGDQNSGLCTFPEVMGHTYLVPNYVHNHRGGQRWWAPYAMEVLVQYLTEGRTVPVVSRSADLSWKQTDRHGSPIGHFLDPATRGELQRDDWCMPTSPSGVVGTDLTILPAAQNERGYFVTRVGGQRTFVQVLHAGPAEKHILNSSMWYNRWEELVVVNGDFLFVGRENKDAVIRELYLIHRSGRKIADKCVEIPVDQLDPQQPLLEEIEKRHSSPITVMKKYCAEVLVEKFCDIGVATCTR</sequence>
<dbReference type="Pfam" id="PF00756">
    <property type="entry name" value="Esterase"/>
    <property type="match status" value="1"/>
</dbReference>
<feature type="signal peptide" evidence="1">
    <location>
        <begin position="1"/>
        <end position="21"/>
    </location>
</feature>
<dbReference type="EMBL" id="HBFQ01043034">
    <property type="protein sequence ID" value="CAD8856129.1"/>
    <property type="molecule type" value="Transcribed_RNA"/>
</dbReference>
<name>A0A6T9CGS8_NOCSC</name>
<dbReference type="EMBL" id="HBFQ01043035">
    <property type="protein sequence ID" value="CAD8856130.1"/>
    <property type="molecule type" value="Transcribed_RNA"/>
</dbReference>
<accession>A0A6T9CGS8</accession>
<protein>
    <recommendedName>
        <fullName evidence="4">GPI inositol-deacylase</fullName>
    </recommendedName>
</protein>
<dbReference type="Gene3D" id="3.40.50.1820">
    <property type="entry name" value="alpha/beta hydrolase"/>
    <property type="match status" value="1"/>
</dbReference>
<evidence type="ECO:0008006" key="4">
    <source>
        <dbReference type="Google" id="ProtNLM"/>
    </source>
</evidence>
<evidence type="ECO:0000313" key="2">
    <source>
        <dbReference type="EMBL" id="CAD8856129.1"/>
    </source>
</evidence>
<dbReference type="SUPFAM" id="SSF53474">
    <property type="entry name" value="alpha/beta-Hydrolases"/>
    <property type="match status" value="1"/>
</dbReference>
<dbReference type="InterPro" id="IPR000801">
    <property type="entry name" value="Esterase-like"/>
</dbReference>
<reference evidence="3" key="1">
    <citation type="submission" date="2021-01" db="EMBL/GenBank/DDBJ databases">
        <authorList>
            <person name="Corre E."/>
            <person name="Pelletier E."/>
            <person name="Niang G."/>
            <person name="Scheremetjew M."/>
            <person name="Finn R."/>
            <person name="Kale V."/>
            <person name="Holt S."/>
            <person name="Cochrane G."/>
            <person name="Meng A."/>
            <person name="Brown T."/>
            <person name="Cohen L."/>
        </authorList>
    </citation>
    <scope>NUCLEOTIDE SEQUENCE</scope>
</reference>
<gene>
    <name evidence="2" type="ORF">NSCI0253_LOCUS30481</name>
    <name evidence="3" type="ORF">NSCI0253_LOCUS30482</name>
</gene>
<evidence type="ECO:0000313" key="3">
    <source>
        <dbReference type="EMBL" id="CAD8856130.1"/>
    </source>
</evidence>
<evidence type="ECO:0000256" key="1">
    <source>
        <dbReference type="SAM" id="SignalP"/>
    </source>
</evidence>
<dbReference type="AlphaFoldDB" id="A0A6T9CGS8"/>